<keyword evidence="4" id="KW-1185">Reference proteome</keyword>
<feature type="region of interest" description="Disordered" evidence="1">
    <location>
        <begin position="160"/>
        <end position="182"/>
    </location>
</feature>
<accession>A0A1H5W0C2</accession>
<sequence length="258" mass="28383">MRISVNLATRPFVELRPYLMRLRILMGALVLAGVGIAVASHMMQQQLDVQKAKMAQLKQRTLVFENEKLGNERRMHQPDNAAVLDRAHFLNALFLRKSFSWTAVMMDLERVLPTGVQVTSIEPQVNPDGSVVIRLRVAGDRGKAVDLVRNLERSERFLRPRLNSESQQSKQGTPQQQAAAGPAGVEFEILADYNPLPEGQAFPKAKPVSDVASEPKRTSGTPIATPHVRNHGVTLPPLGAPGSPYNRPRPGQPQGGAR</sequence>
<proteinExistence type="predicted"/>
<dbReference type="PANTHER" id="PTHR40278">
    <property type="entry name" value="DNA UTILIZATION PROTEIN HOFN"/>
    <property type="match status" value="1"/>
</dbReference>
<evidence type="ECO:0000256" key="1">
    <source>
        <dbReference type="SAM" id="MobiDB-lite"/>
    </source>
</evidence>
<dbReference type="InterPro" id="IPR052534">
    <property type="entry name" value="Extracell_DNA_Util/SecSys_Comp"/>
</dbReference>
<dbReference type="Pfam" id="PF05137">
    <property type="entry name" value="PilN"/>
    <property type="match status" value="1"/>
</dbReference>
<organism evidence="3 4">
    <name type="scientific">Bryocella elongata</name>
    <dbReference type="NCBI Taxonomy" id="863522"/>
    <lineage>
        <taxon>Bacteria</taxon>
        <taxon>Pseudomonadati</taxon>
        <taxon>Acidobacteriota</taxon>
        <taxon>Terriglobia</taxon>
        <taxon>Terriglobales</taxon>
        <taxon>Acidobacteriaceae</taxon>
        <taxon>Bryocella</taxon>
    </lineage>
</organism>
<reference evidence="3 4" key="1">
    <citation type="submission" date="2016-10" db="EMBL/GenBank/DDBJ databases">
        <authorList>
            <person name="de Groot N.N."/>
        </authorList>
    </citation>
    <scope>NUCLEOTIDE SEQUENCE [LARGE SCALE GENOMIC DNA]</scope>
    <source>
        <strain evidence="3 4">DSM 22489</strain>
    </source>
</reference>
<dbReference type="EMBL" id="FNVA01000002">
    <property type="protein sequence ID" value="SEF92920.1"/>
    <property type="molecule type" value="Genomic_DNA"/>
</dbReference>
<keyword evidence="2" id="KW-0812">Transmembrane</keyword>
<feature type="transmembrane region" description="Helical" evidence="2">
    <location>
        <begin position="24"/>
        <end position="43"/>
    </location>
</feature>
<dbReference type="AlphaFoldDB" id="A0A1H5W0C2"/>
<keyword evidence="2" id="KW-0472">Membrane</keyword>
<name>A0A1H5W0C2_9BACT</name>
<dbReference type="OrthoDB" id="119668at2"/>
<dbReference type="PANTHER" id="PTHR40278:SF1">
    <property type="entry name" value="DNA UTILIZATION PROTEIN HOFN"/>
    <property type="match status" value="1"/>
</dbReference>
<feature type="region of interest" description="Disordered" evidence="1">
    <location>
        <begin position="196"/>
        <end position="258"/>
    </location>
</feature>
<evidence type="ECO:0000313" key="3">
    <source>
        <dbReference type="EMBL" id="SEF92920.1"/>
    </source>
</evidence>
<feature type="compositionally biased region" description="Low complexity" evidence="1">
    <location>
        <begin position="167"/>
        <end position="182"/>
    </location>
</feature>
<evidence type="ECO:0000256" key="2">
    <source>
        <dbReference type="SAM" id="Phobius"/>
    </source>
</evidence>
<protein>
    <submittedName>
        <fullName evidence="3">Type IV pilus assembly protein PilN</fullName>
    </submittedName>
</protein>
<dbReference type="InterPro" id="IPR007813">
    <property type="entry name" value="PilN"/>
</dbReference>
<dbReference type="RefSeq" id="WP_103932332.1">
    <property type="nucleotide sequence ID" value="NZ_FNVA01000002.1"/>
</dbReference>
<dbReference type="Proteomes" id="UP000236728">
    <property type="component" value="Unassembled WGS sequence"/>
</dbReference>
<keyword evidence="2" id="KW-1133">Transmembrane helix</keyword>
<gene>
    <name evidence="3" type="ORF">SAMN05421819_1391</name>
</gene>
<evidence type="ECO:0000313" key="4">
    <source>
        <dbReference type="Proteomes" id="UP000236728"/>
    </source>
</evidence>